<evidence type="ECO:0000313" key="2">
    <source>
        <dbReference type="EMBL" id="AJZ63277.1"/>
    </source>
</evidence>
<accession>A0AAU8TGV2</accession>
<evidence type="ECO:0000313" key="3">
    <source>
        <dbReference type="Proteomes" id="UP000032614"/>
    </source>
</evidence>
<dbReference type="Gene3D" id="3.40.50.2000">
    <property type="entry name" value="Glycogen Phosphorylase B"/>
    <property type="match status" value="2"/>
</dbReference>
<proteinExistence type="predicted"/>
<dbReference type="KEGG" id="bfn:OI25_4555"/>
<organism evidence="2 3">
    <name type="scientific">Paraburkholderia fungorum</name>
    <dbReference type="NCBI Taxonomy" id="134537"/>
    <lineage>
        <taxon>Bacteria</taxon>
        <taxon>Pseudomonadati</taxon>
        <taxon>Pseudomonadota</taxon>
        <taxon>Betaproteobacteria</taxon>
        <taxon>Burkholderiales</taxon>
        <taxon>Burkholderiaceae</taxon>
        <taxon>Paraburkholderia</taxon>
    </lineage>
</organism>
<dbReference type="SUPFAM" id="SSF53756">
    <property type="entry name" value="UDP-Glycosyltransferase/glycogen phosphorylase"/>
    <property type="match status" value="1"/>
</dbReference>
<evidence type="ECO:0000259" key="1">
    <source>
        <dbReference type="Pfam" id="PF00534"/>
    </source>
</evidence>
<dbReference type="GO" id="GO:0016758">
    <property type="term" value="F:hexosyltransferase activity"/>
    <property type="evidence" value="ECO:0007669"/>
    <property type="project" value="TreeGrafter"/>
</dbReference>
<gene>
    <name evidence="2" type="ORF">OI25_4555</name>
</gene>
<protein>
    <submittedName>
        <fullName evidence="2">Glycosyl transferases group 1 family protein</fullName>
    </submittedName>
</protein>
<dbReference type="InterPro" id="IPR001296">
    <property type="entry name" value="Glyco_trans_1"/>
</dbReference>
<dbReference type="PANTHER" id="PTHR45947">
    <property type="entry name" value="SULFOQUINOVOSYL TRANSFERASE SQD2"/>
    <property type="match status" value="1"/>
</dbReference>
<feature type="domain" description="Glycosyl transferase family 1" evidence="1">
    <location>
        <begin position="202"/>
        <end position="354"/>
    </location>
</feature>
<name>A0AAU8TGV2_9BURK</name>
<dbReference type="AlphaFoldDB" id="A0AAU8TGV2"/>
<dbReference type="GeneID" id="66518431"/>
<dbReference type="Pfam" id="PF00534">
    <property type="entry name" value="Glycos_transf_1"/>
    <property type="match status" value="1"/>
</dbReference>
<keyword evidence="2" id="KW-0808">Transferase</keyword>
<dbReference type="Proteomes" id="UP000032614">
    <property type="component" value="Chromosome 2"/>
</dbReference>
<reference evidence="2 3" key="1">
    <citation type="journal article" date="2015" name="Genome Announc.">
        <title>Complete genome sequences for 59 burkholderia isolates, both pathogenic and near neighbor.</title>
        <authorList>
            <person name="Johnson S.L."/>
            <person name="Bishop-Lilly K.A."/>
            <person name="Ladner J.T."/>
            <person name="Daligault H.E."/>
            <person name="Davenport K.W."/>
            <person name="Jaissle J."/>
            <person name="Frey K.G."/>
            <person name="Koroleva G.I."/>
            <person name="Bruce D.C."/>
            <person name="Coyne S.R."/>
            <person name="Broomall S.M."/>
            <person name="Li P.E."/>
            <person name="Teshima H."/>
            <person name="Gibbons H.S."/>
            <person name="Palacios G.F."/>
            <person name="Rosenzweig C.N."/>
            <person name="Redden C.L."/>
            <person name="Xu Y."/>
            <person name="Minogue T.D."/>
            <person name="Chain P.S."/>
        </authorList>
    </citation>
    <scope>NUCLEOTIDE SEQUENCE [LARGE SCALE GENOMIC DNA]</scope>
    <source>
        <strain evidence="2 3">ATCC BAA-463</strain>
    </source>
</reference>
<dbReference type="EMBL" id="CP010027">
    <property type="protein sequence ID" value="AJZ63277.1"/>
    <property type="molecule type" value="Genomic_DNA"/>
</dbReference>
<dbReference type="RefSeq" id="WP_046571220.1">
    <property type="nucleotide sequence ID" value="NZ_CP010027.1"/>
</dbReference>
<sequence>MRKLNDFDSNAHYRASPLRVLHVGPGHGQRGGIASVLAELGAQRNQFQREAVVLAIFETHGFQSVNSLLCFLLLDIPRFLIAMLNGVDLVHFHVSVRGSFYRKFTLYVLARLIGKKTIFHLHAGNFRKFWTNSGSFTRKAVSCFIRGADGVVAVSSAIAAELQGYRGGAHGLYVIGNTACEAEAMAGAALRDSSDAQGTDVTPYVAFVGRFTEGKGIDELLRATALLTRQGLNFQLRLAGGGDTDRWARAAIGYGIGDQVRFVGWLQGDEKLAFYGDARLFCMPSHFEAFGISTLEAMFIGRPVVGTGVGGFLDLVEDGVTGYLVRPGSVRALAKRIRFLIERPDIAYAMGEAGVSRALSRYSVGAIVSQYVHCYRVVNDSKGEEGL</sequence>
<dbReference type="PANTHER" id="PTHR45947:SF3">
    <property type="entry name" value="SULFOQUINOVOSYL TRANSFERASE SQD2"/>
    <property type="match status" value="1"/>
</dbReference>
<dbReference type="CDD" id="cd03801">
    <property type="entry name" value="GT4_PimA-like"/>
    <property type="match status" value="1"/>
</dbReference>
<dbReference type="InterPro" id="IPR050194">
    <property type="entry name" value="Glycosyltransferase_grp1"/>
</dbReference>